<dbReference type="HOGENOM" id="CLU_076617_0_0_1"/>
<proteinExistence type="predicted"/>
<dbReference type="EMBL" id="JH819192">
    <property type="protein sequence ID" value="EKC19378.1"/>
    <property type="molecule type" value="Genomic_DNA"/>
</dbReference>
<protein>
    <submittedName>
        <fullName evidence="1">Uncharacterized protein</fullName>
    </submittedName>
</protein>
<organism evidence="1">
    <name type="scientific">Magallana gigas</name>
    <name type="common">Pacific oyster</name>
    <name type="synonym">Crassostrea gigas</name>
    <dbReference type="NCBI Taxonomy" id="29159"/>
    <lineage>
        <taxon>Eukaryota</taxon>
        <taxon>Metazoa</taxon>
        <taxon>Spiralia</taxon>
        <taxon>Lophotrochozoa</taxon>
        <taxon>Mollusca</taxon>
        <taxon>Bivalvia</taxon>
        <taxon>Autobranchia</taxon>
        <taxon>Pteriomorphia</taxon>
        <taxon>Ostreida</taxon>
        <taxon>Ostreoidea</taxon>
        <taxon>Ostreidae</taxon>
        <taxon>Magallana</taxon>
    </lineage>
</organism>
<dbReference type="PANTHER" id="PTHR33802">
    <property type="entry name" value="SI:CH211-161H7.5-RELATED"/>
    <property type="match status" value="1"/>
</dbReference>
<sequence>MHEMNLMNNRVLLKVESNSEVLNKGELQRCVDPEIFSGVGGSKTMKDHRGGWIFLIVLTCLVWIVMVAFNALAGGEGQKLGIFKNSTGDISDVFNLEITPAGWTFSIWGFIYAWQALWLVYALSTICRKTREGHYIYTLPIMPPVIYAVYIINNLANIAWLFVWDRQEIIASLVVIALTPLTLYVCLFFSFKRLYNNLGLLVRANATKEIWLIRFLVQNGLAIYATWTTVATLLNVAMVMIYKGGVENSLACTIILGVLSFVIVLWFVLDNFVLDNYTRYTFTPNIVFVVALAGSVSKNFNLDTRETISIFLVVMLSVASLLLLLKLLIMVYRHIRTPINPNTEYEPTL</sequence>
<dbReference type="InParanoid" id="K1PCX4"/>
<reference evidence="1" key="1">
    <citation type="journal article" date="2012" name="Nature">
        <title>The oyster genome reveals stress adaptation and complexity of shell formation.</title>
        <authorList>
            <person name="Zhang G."/>
            <person name="Fang X."/>
            <person name="Guo X."/>
            <person name="Li L."/>
            <person name="Luo R."/>
            <person name="Xu F."/>
            <person name="Yang P."/>
            <person name="Zhang L."/>
            <person name="Wang X."/>
            <person name="Qi H."/>
            <person name="Xiong Z."/>
            <person name="Que H."/>
            <person name="Xie Y."/>
            <person name="Holland P.W."/>
            <person name="Paps J."/>
            <person name="Zhu Y."/>
            <person name="Wu F."/>
            <person name="Chen Y."/>
            <person name="Wang J."/>
            <person name="Peng C."/>
            <person name="Meng J."/>
            <person name="Yang L."/>
            <person name="Liu J."/>
            <person name="Wen B."/>
            <person name="Zhang N."/>
            <person name="Huang Z."/>
            <person name="Zhu Q."/>
            <person name="Feng Y."/>
            <person name="Mount A."/>
            <person name="Hedgecock D."/>
            <person name="Xu Z."/>
            <person name="Liu Y."/>
            <person name="Domazet-Loso T."/>
            <person name="Du Y."/>
            <person name="Sun X."/>
            <person name="Zhang S."/>
            <person name="Liu B."/>
            <person name="Cheng P."/>
            <person name="Jiang X."/>
            <person name="Li J."/>
            <person name="Fan D."/>
            <person name="Wang W."/>
            <person name="Fu W."/>
            <person name="Wang T."/>
            <person name="Wang B."/>
            <person name="Zhang J."/>
            <person name="Peng Z."/>
            <person name="Li Y."/>
            <person name="Li N."/>
            <person name="Wang J."/>
            <person name="Chen M."/>
            <person name="He Y."/>
            <person name="Tan F."/>
            <person name="Song X."/>
            <person name="Zheng Q."/>
            <person name="Huang R."/>
            <person name="Yang H."/>
            <person name="Du X."/>
            <person name="Chen L."/>
            <person name="Yang M."/>
            <person name="Gaffney P.M."/>
            <person name="Wang S."/>
            <person name="Luo L."/>
            <person name="She Z."/>
            <person name="Ming Y."/>
            <person name="Huang W."/>
            <person name="Zhang S."/>
            <person name="Huang B."/>
            <person name="Zhang Y."/>
            <person name="Qu T."/>
            <person name="Ni P."/>
            <person name="Miao G."/>
            <person name="Wang J."/>
            <person name="Wang Q."/>
            <person name="Steinberg C.E."/>
            <person name="Wang H."/>
            <person name="Li N."/>
            <person name="Qian L."/>
            <person name="Zhang G."/>
            <person name="Li Y."/>
            <person name="Yang H."/>
            <person name="Liu X."/>
            <person name="Wang J."/>
            <person name="Yin Y."/>
            <person name="Wang J."/>
        </authorList>
    </citation>
    <scope>NUCLEOTIDE SEQUENCE [LARGE SCALE GENOMIC DNA]</scope>
    <source>
        <strain evidence="1">05x7-T-G4-1.051#20</strain>
    </source>
</reference>
<accession>K1PCX4</accession>
<dbReference type="PANTHER" id="PTHR33802:SF1">
    <property type="entry name" value="XK-RELATED PROTEIN"/>
    <property type="match status" value="1"/>
</dbReference>
<name>K1PCX4_MAGGI</name>
<gene>
    <name evidence="1" type="ORF">CGI_10008702</name>
</gene>
<dbReference type="AlphaFoldDB" id="K1PCX4"/>
<evidence type="ECO:0000313" key="1">
    <source>
        <dbReference type="EMBL" id="EKC19378.1"/>
    </source>
</evidence>